<keyword evidence="5 6" id="KW-0472">Membrane</keyword>
<accession>A0AAW5VEP2</accession>
<sequence>MSLFLNLLKKDFYLIGRSLGGVVSLFTLSVSVVFIFYTSIEVNEMLSARSIRGLKWAIIFILNFVIVSQSLWEERESMGWEASSSYVSPTYLYLSKSITIWFCTILVNALLILVLSIFFQNMVLERYLGEWLFANLGSGCLVFLGVSLGVVAFESRLKEIIIPLLQLPFSIPLFLFGLEAENRYWNEPGLYLPSIGLLLFFLLFYGTLGSIMVETLQNE</sequence>
<feature type="transmembrane region" description="Helical" evidence="6">
    <location>
        <begin position="190"/>
        <end position="213"/>
    </location>
</feature>
<feature type="transmembrane region" description="Helical" evidence="6">
    <location>
        <begin position="160"/>
        <end position="178"/>
    </location>
</feature>
<keyword evidence="3 6" id="KW-0812">Transmembrane</keyword>
<evidence type="ECO:0000256" key="5">
    <source>
        <dbReference type="ARBA" id="ARBA00023136"/>
    </source>
</evidence>
<evidence type="ECO:0000256" key="1">
    <source>
        <dbReference type="ARBA" id="ARBA00004141"/>
    </source>
</evidence>
<comment type="similarity">
    <text evidence="2">Belongs to the CcmB/CycW/HelB family.</text>
</comment>
<protein>
    <submittedName>
        <fullName evidence="7">Heme exporter protein CcmB</fullName>
    </submittedName>
</protein>
<dbReference type="Proteomes" id="UP001209694">
    <property type="component" value="Unassembled WGS sequence"/>
</dbReference>
<feature type="transmembrane region" description="Helical" evidence="6">
    <location>
        <begin position="131"/>
        <end position="153"/>
    </location>
</feature>
<dbReference type="GO" id="GO:0016020">
    <property type="term" value="C:membrane"/>
    <property type="evidence" value="ECO:0007669"/>
    <property type="project" value="UniProtKB-SubCell"/>
</dbReference>
<evidence type="ECO:0000256" key="4">
    <source>
        <dbReference type="ARBA" id="ARBA00022989"/>
    </source>
</evidence>
<dbReference type="AlphaFoldDB" id="A0AAW5VEP2"/>
<proteinExistence type="inferred from homology"/>
<evidence type="ECO:0000313" key="8">
    <source>
        <dbReference type="Proteomes" id="UP001209694"/>
    </source>
</evidence>
<dbReference type="InterPro" id="IPR003544">
    <property type="entry name" value="Cyt_c_biogenesis_CcmB"/>
</dbReference>
<dbReference type="GeneID" id="93343037"/>
<evidence type="ECO:0000256" key="3">
    <source>
        <dbReference type="ARBA" id="ARBA00022692"/>
    </source>
</evidence>
<dbReference type="EMBL" id="JAMQQD010000005">
    <property type="protein sequence ID" value="MCW7516169.1"/>
    <property type="molecule type" value="Genomic_DNA"/>
</dbReference>
<dbReference type="GO" id="GO:0017004">
    <property type="term" value="P:cytochrome complex assembly"/>
    <property type="evidence" value="ECO:0007669"/>
    <property type="project" value="InterPro"/>
</dbReference>
<evidence type="ECO:0000256" key="2">
    <source>
        <dbReference type="ARBA" id="ARBA00010544"/>
    </source>
</evidence>
<feature type="transmembrane region" description="Helical" evidence="6">
    <location>
        <begin position="12"/>
        <end position="36"/>
    </location>
</feature>
<comment type="caution">
    <text evidence="7">The sequence shown here is derived from an EMBL/GenBank/DDBJ whole genome shotgun (WGS) entry which is preliminary data.</text>
</comment>
<feature type="transmembrane region" description="Helical" evidence="6">
    <location>
        <begin position="93"/>
        <end position="119"/>
    </location>
</feature>
<comment type="subcellular location">
    <subcellularLocation>
        <location evidence="1">Membrane</location>
        <topology evidence="1">Multi-pass membrane protein</topology>
    </subcellularLocation>
</comment>
<keyword evidence="4 6" id="KW-1133">Transmembrane helix</keyword>
<evidence type="ECO:0000256" key="6">
    <source>
        <dbReference type="SAM" id="Phobius"/>
    </source>
</evidence>
<dbReference type="RefSeq" id="WP_238761150.1">
    <property type="nucleotide sequence ID" value="NZ_JAIZBN010000001.1"/>
</dbReference>
<name>A0AAW5VEP2_9LEPT</name>
<organism evidence="7 8">
    <name type="scientific">Leptospira levettii</name>
    <dbReference type="NCBI Taxonomy" id="2023178"/>
    <lineage>
        <taxon>Bacteria</taxon>
        <taxon>Pseudomonadati</taxon>
        <taxon>Spirochaetota</taxon>
        <taxon>Spirochaetia</taxon>
        <taxon>Leptospirales</taxon>
        <taxon>Leptospiraceae</taxon>
        <taxon>Leptospira</taxon>
    </lineage>
</organism>
<evidence type="ECO:0000313" key="7">
    <source>
        <dbReference type="EMBL" id="MCW7516169.1"/>
    </source>
</evidence>
<gene>
    <name evidence="7" type="ORF">ND810_13450</name>
</gene>
<feature type="transmembrane region" description="Helical" evidence="6">
    <location>
        <begin position="56"/>
        <end position="72"/>
    </location>
</feature>
<dbReference type="Pfam" id="PF03379">
    <property type="entry name" value="CcmB"/>
    <property type="match status" value="1"/>
</dbReference>
<reference evidence="7" key="1">
    <citation type="submission" date="2022-06" db="EMBL/GenBank/DDBJ databases">
        <title>Leptospira isolates from biofilms formed at urban environments.</title>
        <authorList>
            <person name="Ribeiro P.S."/>
            <person name="Sousa T."/>
            <person name="Carvalho N."/>
            <person name="Aburjaile F."/>
            <person name="Neves F."/>
            <person name="Oliveira D."/>
            <person name="Blanco L."/>
            <person name="Lima J."/>
            <person name="Costa F."/>
            <person name="Brenig B."/>
            <person name="Soares S."/>
            <person name="Ramos R."/>
            <person name="Goes-Neto A."/>
            <person name="Matiuzzi M."/>
            <person name="Azevedo V."/>
            <person name="Ristow P."/>
        </authorList>
    </citation>
    <scope>NUCLEOTIDE SEQUENCE</scope>
    <source>
        <strain evidence="7">VSF7</strain>
    </source>
</reference>
<dbReference type="GO" id="GO:0015232">
    <property type="term" value="F:heme transmembrane transporter activity"/>
    <property type="evidence" value="ECO:0007669"/>
    <property type="project" value="InterPro"/>
</dbReference>